<dbReference type="GO" id="GO:0016627">
    <property type="term" value="F:oxidoreductase activity, acting on the CH-CH group of donors"/>
    <property type="evidence" value="ECO:0007669"/>
    <property type="project" value="TreeGrafter"/>
</dbReference>
<organism evidence="2 3">
    <name type="scientific">Nocardia speluncae</name>
    <dbReference type="NCBI Taxonomy" id="419477"/>
    <lineage>
        <taxon>Bacteria</taxon>
        <taxon>Bacillati</taxon>
        <taxon>Actinomycetota</taxon>
        <taxon>Actinomycetes</taxon>
        <taxon>Mycobacteriales</taxon>
        <taxon>Nocardiaceae</taxon>
        <taxon>Nocardia</taxon>
    </lineage>
</organism>
<dbReference type="GO" id="GO:0070967">
    <property type="term" value="F:coenzyme F420 binding"/>
    <property type="evidence" value="ECO:0007669"/>
    <property type="project" value="TreeGrafter"/>
</dbReference>
<dbReference type="Proteomes" id="UP000565715">
    <property type="component" value="Unassembled WGS sequence"/>
</dbReference>
<keyword evidence="1 2" id="KW-0560">Oxidoreductase</keyword>
<dbReference type="InterPro" id="IPR052019">
    <property type="entry name" value="F420H2_bilvrd_red/Heme_oxyg"/>
</dbReference>
<dbReference type="PANTHER" id="PTHR35176">
    <property type="entry name" value="HEME OXYGENASE HI_0854-RELATED"/>
    <property type="match status" value="1"/>
</dbReference>
<dbReference type="RefSeq" id="WP_157112617.1">
    <property type="nucleotide sequence ID" value="NZ_JAAXOO010000001.1"/>
</dbReference>
<dbReference type="GO" id="GO:0005829">
    <property type="term" value="C:cytosol"/>
    <property type="evidence" value="ECO:0007669"/>
    <property type="project" value="TreeGrafter"/>
</dbReference>
<dbReference type="PANTHER" id="PTHR35176:SF11">
    <property type="entry name" value="PYRIDOXAMINE 5'-PHOSPHATE OXIDASE FAMILY PROTEIN"/>
    <property type="match status" value="1"/>
</dbReference>
<dbReference type="Gene3D" id="2.30.110.10">
    <property type="entry name" value="Electron Transport, Fmn-binding Protein, Chain A"/>
    <property type="match status" value="1"/>
</dbReference>
<name>A0A846XBI2_9NOCA</name>
<dbReference type="NCBIfam" id="TIGR03666">
    <property type="entry name" value="Rv2061_F420"/>
    <property type="match status" value="1"/>
</dbReference>
<evidence type="ECO:0000313" key="3">
    <source>
        <dbReference type="Proteomes" id="UP000565715"/>
    </source>
</evidence>
<gene>
    <name evidence="2" type="ORF">HGA13_05230</name>
</gene>
<dbReference type="SUPFAM" id="SSF50475">
    <property type="entry name" value="FMN-binding split barrel"/>
    <property type="match status" value="1"/>
</dbReference>
<proteinExistence type="predicted"/>
<dbReference type="AlphaFoldDB" id="A0A846XBI2"/>
<evidence type="ECO:0000313" key="2">
    <source>
        <dbReference type="EMBL" id="NKY32479.1"/>
    </source>
</evidence>
<dbReference type="InterPro" id="IPR012349">
    <property type="entry name" value="Split_barrel_FMN-bd"/>
</dbReference>
<sequence length="136" mass="14989">MAFSNDPDGDQFFALRTYRADGSPVSTPIWLAPAGGRWYGYTPGRSWKVRRIRANSQVDVARSTFDGTPTGPWRAGAARVLPADRVGTAKRALTAKYGNKFRVFVLTTLLGRFRRHGGRAVGLEIDVPEGLPALRR</sequence>
<keyword evidence="3" id="KW-1185">Reference proteome</keyword>
<evidence type="ECO:0000256" key="1">
    <source>
        <dbReference type="ARBA" id="ARBA00023002"/>
    </source>
</evidence>
<dbReference type="InterPro" id="IPR019965">
    <property type="entry name" value="PPOX_F420-dep_Rv2061_put"/>
</dbReference>
<reference evidence="2 3" key="1">
    <citation type="submission" date="2020-04" db="EMBL/GenBank/DDBJ databases">
        <title>MicrobeNet Type strains.</title>
        <authorList>
            <person name="Nicholson A.C."/>
        </authorList>
    </citation>
    <scope>NUCLEOTIDE SEQUENCE [LARGE SCALE GENOMIC DNA]</scope>
    <source>
        <strain evidence="2 3">DSM 45078</strain>
    </source>
</reference>
<comment type="caution">
    <text evidence="2">The sequence shown here is derived from an EMBL/GenBank/DDBJ whole genome shotgun (WGS) entry which is preliminary data.</text>
</comment>
<dbReference type="EC" id="1.-.-.-" evidence="2"/>
<protein>
    <submittedName>
        <fullName evidence="2">PPOX class F420-dependent oxidoreductase</fullName>
        <ecNumber evidence="2">1.-.-.-</ecNumber>
    </submittedName>
</protein>
<accession>A0A846XBI2</accession>
<dbReference type="EMBL" id="JAAXOO010000001">
    <property type="protein sequence ID" value="NKY32479.1"/>
    <property type="molecule type" value="Genomic_DNA"/>
</dbReference>